<evidence type="ECO:0000256" key="1">
    <source>
        <dbReference type="ARBA" id="ARBA00022664"/>
    </source>
</evidence>
<dbReference type="SUPFAM" id="SSF81891">
    <property type="entry name" value="Poly A polymerase C-terminal region-like"/>
    <property type="match status" value="1"/>
</dbReference>
<dbReference type="GO" id="GO:0043633">
    <property type="term" value="P:polyadenylation-dependent RNA catabolic process"/>
    <property type="evidence" value="ECO:0007669"/>
    <property type="project" value="InterPro"/>
</dbReference>
<evidence type="ECO:0000256" key="6">
    <source>
        <dbReference type="ARBA" id="ARBA00023163"/>
    </source>
</evidence>
<comment type="function">
    <text evidence="7">Adds poly(A) tail to the 3' end of many RNAs, which usually targets these RNAs for decay. Plays a significant role in the global control of gene expression, through influencing the rate of transcript degradation, and in the general RNA quality control.</text>
</comment>
<feature type="domain" description="Poly A polymerase head" evidence="10">
    <location>
        <begin position="59"/>
        <end position="183"/>
    </location>
</feature>
<dbReference type="GO" id="GO:0006397">
    <property type="term" value="P:mRNA processing"/>
    <property type="evidence" value="ECO:0007669"/>
    <property type="project" value="UniProtKB-KW"/>
</dbReference>
<evidence type="ECO:0000259" key="10">
    <source>
        <dbReference type="Pfam" id="PF01743"/>
    </source>
</evidence>
<dbReference type="CDD" id="cd05398">
    <property type="entry name" value="NT_ClassII-CCAase"/>
    <property type="match status" value="1"/>
</dbReference>
<dbReference type="GO" id="GO:0003723">
    <property type="term" value="F:RNA binding"/>
    <property type="evidence" value="ECO:0007669"/>
    <property type="project" value="UniProtKB-UniRule"/>
</dbReference>
<evidence type="ECO:0000256" key="4">
    <source>
        <dbReference type="ARBA" id="ARBA00022840"/>
    </source>
</evidence>
<dbReference type="Gene3D" id="1.10.3090.10">
    <property type="entry name" value="cca-adding enzyme, domain 2"/>
    <property type="match status" value="1"/>
</dbReference>
<dbReference type="InterPro" id="IPR002646">
    <property type="entry name" value="PolA_pol_head_dom"/>
</dbReference>
<reference evidence="13 14" key="1">
    <citation type="submission" date="2019-02" db="EMBL/GenBank/DDBJ databases">
        <title>Genomic Encyclopedia of Type Strains, Phase IV (KMG-IV): sequencing the most valuable type-strain genomes for metagenomic binning, comparative biology and taxonomic classification.</title>
        <authorList>
            <person name="Goeker M."/>
        </authorList>
    </citation>
    <scope>NUCLEOTIDE SEQUENCE [LARGE SCALE GENOMIC DNA]</scope>
    <source>
        <strain evidence="13 14">K24</strain>
    </source>
</reference>
<keyword evidence="6 7" id="KW-0804">Transcription</keyword>
<evidence type="ECO:0000256" key="5">
    <source>
        <dbReference type="ARBA" id="ARBA00022884"/>
    </source>
</evidence>
<dbReference type="Pfam" id="PF12626">
    <property type="entry name" value="PolyA_pol_arg_C"/>
    <property type="match status" value="1"/>
</dbReference>
<dbReference type="InterPro" id="IPR010206">
    <property type="entry name" value="PolA_pol_I"/>
</dbReference>
<sequence length="467" mass="52537">MIKKLISKLFTPRAARPILSVKRHAPLRVPQAKHGIDRRLVSRHAIKVCDVLHENGFEAYIVGGAVRDLIVGAQPKDFDVATNATPEQIQPLFRRARIIGRRFRLVHVVFGQEIIETSTFRASGSDEQTTDEHGRILRDNVFGTLEEDAARRDFTLNALYYDPATEIVIDYHDGVADLKKKTVSIIGDASKRYREDPVRMLRGMRFAAKLDFTIAPATLAPIREMAHLIENVPASRLFDEMLKMLTCGHALDCLRRLRAEGLHKGLLPLLDVVLEQPGGERFVKLALERTDVRVRSGKSVSPSFLFAALLWQQVNHRWQQYRADGEPAMPALGMAVDSVLDDQTEKLAIQRRFVSDMREIWFMQPRFERRQSKGAWRMLEQPRFRAACDFLQLRAAAGEVDSALAQWWMDLADASDAARAEMLEDLARQPRAAGEAAAPRKRRRRSGRSRQGGPAEGGPEGGTPVAG</sequence>
<evidence type="ECO:0000259" key="11">
    <source>
        <dbReference type="Pfam" id="PF12626"/>
    </source>
</evidence>
<feature type="active site" evidence="7">
    <location>
        <position position="153"/>
    </location>
</feature>
<feature type="active site" evidence="7">
    <location>
        <position position="79"/>
    </location>
</feature>
<dbReference type="Gene3D" id="3.30.460.10">
    <property type="entry name" value="Beta Polymerase, domain 2"/>
    <property type="match status" value="1"/>
</dbReference>
<comment type="catalytic activity">
    <reaction evidence="7">
        <text>RNA(n) + ATP = RNA(n)-3'-adenine ribonucleotide + diphosphate</text>
        <dbReference type="Rhea" id="RHEA:11332"/>
        <dbReference type="Rhea" id="RHEA-COMP:14527"/>
        <dbReference type="Rhea" id="RHEA-COMP:17347"/>
        <dbReference type="ChEBI" id="CHEBI:30616"/>
        <dbReference type="ChEBI" id="CHEBI:33019"/>
        <dbReference type="ChEBI" id="CHEBI:140395"/>
        <dbReference type="ChEBI" id="CHEBI:173115"/>
        <dbReference type="EC" id="2.7.7.19"/>
    </reaction>
</comment>
<dbReference type="InterPro" id="IPR025866">
    <property type="entry name" value="PolyA_pol_arg_C_dom"/>
</dbReference>
<evidence type="ECO:0000259" key="12">
    <source>
        <dbReference type="Pfam" id="PF12627"/>
    </source>
</evidence>
<evidence type="ECO:0000313" key="13">
    <source>
        <dbReference type="EMBL" id="RZS78347.1"/>
    </source>
</evidence>
<dbReference type="EC" id="2.7.7.19" evidence="7"/>
<feature type="region of interest" description="Disordered" evidence="9">
    <location>
        <begin position="426"/>
        <end position="467"/>
    </location>
</feature>
<keyword evidence="4 7" id="KW-0067">ATP-binding</keyword>
<keyword evidence="1 7" id="KW-0507">mRNA processing</keyword>
<evidence type="ECO:0000256" key="9">
    <source>
        <dbReference type="SAM" id="MobiDB-lite"/>
    </source>
</evidence>
<dbReference type="InterPro" id="IPR032828">
    <property type="entry name" value="PolyA_RNA-bd"/>
</dbReference>
<keyword evidence="14" id="KW-1185">Reference proteome</keyword>
<dbReference type="Proteomes" id="UP000292445">
    <property type="component" value="Unassembled WGS sequence"/>
</dbReference>
<feature type="compositionally biased region" description="Basic residues" evidence="9">
    <location>
        <begin position="439"/>
        <end position="448"/>
    </location>
</feature>
<feature type="domain" description="tRNA nucleotidyltransferase/poly(A) polymerase RNA and SrmB- binding" evidence="12">
    <location>
        <begin position="211"/>
        <end position="271"/>
    </location>
</feature>
<evidence type="ECO:0000313" key="14">
    <source>
        <dbReference type="Proteomes" id="UP000292445"/>
    </source>
</evidence>
<evidence type="ECO:0000256" key="2">
    <source>
        <dbReference type="ARBA" id="ARBA00022679"/>
    </source>
</evidence>
<dbReference type="PANTHER" id="PTHR43051">
    <property type="entry name" value="POLYNUCLEOTIDE ADENYLYLTRANSFERASE FAMILY PROTEIN"/>
    <property type="match status" value="1"/>
</dbReference>
<evidence type="ECO:0000256" key="7">
    <source>
        <dbReference type="HAMAP-Rule" id="MF_00957"/>
    </source>
</evidence>
<comment type="similarity">
    <text evidence="7 8">Belongs to the tRNA nucleotidyltransferase/poly(A) polymerase family.</text>
</comment>
<dbReference type="RefSeq" id="WP_130361053.1">
    <property type="nucleotide sequence ID" value="NZ_SGXC01000003.1"/>
</dbReference>
<keyword evidence="2 7" id="KW-0808">Transferase</keyword>
<dbReference type="GO" id="GO:1990817">
    <property type="term" value="F:poly(A) RNA polymerase activity"/>
    <property type="evidence" value="ECO:0007669"/>
    <property type="project" value="UniProtKB-UniRule"/>
</dbReference>
<dbReference type="Pfam" id="PF01743">
    <property type="entry name" value="PolyA_pol"/>
    <property type="match status" value="1"/>
</dbReference>
<comment type="caution">
    <text evidence="13">The sequence shown here is derived from an EMBL/GenBank/DDBJ whole genome shotgun (WGS) entry which is preliminary data.</text>
</comment>
<dbReference type="NCBIfam" id="TIGR01942">
    <property type="entry name" value="pcnB"/>
    <property type="match status" value="1"/>
</dbReference>
<keyword evidence="3 7" id="KW-0547">Nucleotide-binding</keyword>
<dbReference type="InterPro" id="IPR052191">
    <property type="entry name" value="tRNA_ntf/polyA_polymerase_I"/>
</dbReference>
<dbReference type="EMBL" id="SGXC01000003">
    <property type="protein sequence ID" value="RZS78347.1"/>
    <property type="molecule type" value="Genomic_DNA"/>
</dbReference>
<accession>A0A4Q7N8M5</accession>
<dbReference type="GO" id="GO:0005524">
    <property type="term" value="F:ATP binding"/>
    <property type="evidence" value="ECO:0007669"/>
    <property type="project" value="UniProtKB-UniRule"/>
</dbReference>
<keyword evidence="5 7" id="KW-0694">RNA-binding</keyword>
<dbReference type="Pfam" id="PF12627">
    <property type="entry name" value="PolyA_pol_RNAbd"/>
    <property type="match status" value="1"/>
</dbReference>
<dbReference type="InterPro" id="IPR043519">
    <property type="entry name" value="NT_sf"/>
</dbReference>
<dbReference type="OrthoDB" id="9805698at2"/>
<dbReference type="HAMAP" id="MF_00957">
    <property type="entry name" value="PolyA_pol"/>
    <property type="match status" value="1"/>
</dbReference>
<proteinExistence type="inferred from homology"/>
<feature type="domain" description="Polymerase A arginine-rich C-terminal" evidence="11">
    <location>
        <begin position="325"/>
        <end position="445"/>
    </location>
</feature>
<protein>
    <recommendedName>
        <fullName evidence="7">Poly(A) polymerase I</fullName>
        <shortName evidence="7">PAP I</shortName>
        <ecNumber evidence="7">2.7.7.19</ecNumber>
    </recommendedName>
</protein>
<organism evidence="13 14">
    <name type="scientific">Pigmentiphaga kullae</name>
    <dbReference type="NCBI Taxonomy" id="151784"/>
    <lineage>
        <taxon>Bacteria</taxon>
        <taxon>Pseudomonadati</taxon>
        <taxon>Pseudomonadota</taxon>
        <taxon>Betaproteobacteria</taxon>
        <taxon>Burkholderiales</taxon>
        <taxon>Alcaligenaceae</taxon>
        <taxon>Pigmentiphaga</taxon>
    </lineage>
</organism>
<feature type="active site" evidence="7">
    <location>
        <position position="77"/>
    </location>
</feature>
<evidence type="ECO:0000256" key="8">
    <source>
        <dbReference type="RuleBase" id="RU003953"/>
    </source>
</evidence>
<dbReference type="SUPFAM" id="SSF81301">
    <property type="entry name" value="Nucleotidyltransferase"/>
    <property type="match status" value="1"/>
</dbReference>
<name>A0A4Q7N8M5_9BURK</name>
<evidence type="ECO:0000256" key="3">
    <source>
        <dbReference type="ARBA" id="ARBA00022741"/>
    </source>
</evidence>
<dbReference type="AlphaFoldDB" id="A0A4Q7N8M5"/>
<gene>
    <name evidence="7" type="primary">pcnB</name>
    <name evidence="13" type="ORF">EV675_4992</name>
</gene>
<dbReference type="PANTHER" id="PTHR43051:SF1">
    <property type="entry name" value="POLYNUCLEOTIDE ADENYLYLTRANSFERASE FAMILY PROTEIN"/>
    <property type="match status" value="1"/>
</dbReference>